<dbReference type="EMBL" id="JAINUG010000125">
    <property type="protein sequence ID" value="KAJ8394541.1"/>
    <property type="molecule type" value="Genomic_DNA"/>
</dbReference>
<dbReference type="Proteomes" id="UP001221898">
    <property type="component" value="Unassembled WGS sequence"/>
</dbReference>
<evidence type="ECO:0000313" key="1">
    <source>
        <dbReference type="EMBL" id="KAJ8394541.1"/>
    </source>
</evidence>
<evidence type="ECO:0000313" key="2">
    <source>
        <dbReference type="Proteomes" id="UP001221898"/>
    </source>
</evidence>
<gene>
    <name evidence="1" type="ORF">AAFF_G00045510</name>
</gene>
<keyword evidence="2" id="KW-1185">Reference proteome</keyword>
<reference evidence="1" key="1">
    <citation type="journal article" date="2023" name="Science">
        <title>Genome structures resolve the early diversification of teleost fishes.</title>
        <authorList>
            <person name="Parey E."/>
            <person name="Louis A."/>
            <person name="Montfort J."/>
            <person name="Bouchez O."/>
            <person name="Roques C."/>
            <person name="Iampietro C."/>
            <person name="Lluch J."/>
            <person name="Castinel A."/>
            <person name="Donnadieu C."/>
            <person name="Desvignes T."/>
            <person name="Floi Bucao C."/>
            <person name="Jouanno E."/>
            <person name="Wen M."/>
            <person name="Mejri S."/>
            <person name="Dirks R."/>
            <person name="Jansen H."/>
            <person name="Henkel C."/>
            <person name="Chen W.J."/>
            <person name="Zahm M."/>
            <person name="Cabau C."/>
            <person name="Klopp C."/>
            <person name="Thompson A.W."/>
            <person name="Robinson-Rechavi M."/>
            <person name="Braasch I."/>
            <person name="Lecointre G."/>
            <person name="Bobe J."/>
            <person name="Postlethwait J.H."/>
            <person name="Berthelot C."/>
            <person name="Roest Crollius H."/>
            <person name="Guiguen Y."/>
        </authorList>
    </citation>
    <scope>NUCLEOTIDE SEQUENCE</scope>
    <source>
        <strain evidence="1">NC1722</strain>
    </source>
</reference>
<sequence length="78" mass="8658">MCGMNCYTFRWSASSKHTEYDRIPPYGGMPAPEQTTAMEEGLSIREGATGHNMEPDTNATNILASVKEQFKRAQSSLK</sequence>
<dbReference type="AlphaFoldDB" id="A0AAD7WEW0"/>
<accession>A0AAD7WEW0</accession>
<proteinExistence type="predicted"/>
<organism evidence="1 2">
    <name type="scientific">Aldrovandia affinis</name>
    <dbReference type="NCBI Taxonomy" id="143900"/>
    <lineage>
        <taxon>Eukaryota</taxon>
        <taxon>Metazoa</taxon>
        <taxon>Chordata</taxon>
        <taxon>Craniata</taxon>
        <taxon>Vertebrata</taxon>
        <taxon>Euteleostomi</taxon>
        <taxon>Actinopterygii</taxon>
        <taxon>Neopterygii</taxon>
        <taxon>Teleostei</taxon>
        <taxon>Notacanthiformes</taxon>
        <taxon>Halosauridae</taxon>
        <taxon>Aldrovandia</taxon>
    </lineage>
</organism>
<protein>
    <submittedName>
        <fullName evidence="1">Uncharacterized protein</fullName>
    </submittedName>
</protein>
<comment type="caution">
    <text evidence="1">The sequence shown here is derived from an EMBL/GenBank/DDBJ whole genome shotgun (WGS) entry which is preliminary data.</text>
</comment>
<name>A0AAD7WEW0_9TELE</name>